<dbReference type="GO" id="GO:0007004">
    <property type="term" value="P:telomere maintenance via telomerase"/>
    <property type="evidence" value="ECO:0000318"/>
    <property type="project" value="GO_Central"/>
</dbReference>
<dbReference type="Gene3D" id="2.40.50.140">
    <property type="entry name" value="Nucleic acid-binding proteins"/>
    <property type="match status" value="3"/>
</dbReference>
<name>A0A078FS92_BRANA</name>
<feature type="domain" description="Replication protein A 70 kDa DNA-binding subunit B/D first OB fold" evidence="2">
    <location>
        <begin position="25"/>
        <end position="113"/>
    </location>
</feature>
<dbReference type="GO" id="GO:0006260">
    <property type="term" value="P:DNA replication"/>
    <property type="evidence" value="ECO:0000318"/>
    <property type="project" value="GO_Central"/>
</dbReference>
<dbReference type="Gramene" id="CDY15143">
    <property type="protein sequence ID" value="CDY15143"/>
    <property type="gene ID" value="GSBRNA2T00085314001"/>
</dbReference>
<dbReference type="SUPFAM" id="SSF50249">
    <property type="entry name" value="Nucleic acid-binding proteins"/>
    <property type="match status" value="2"/>
</dbReference>
<evidence type="ECO:0000259" key="2">
    <source>
        <dbReference type="Pfam" id="PF02721"/>
    </source>
</evidence>
<protein>
    <submittedName>
        <fullName evidence="3">BnaC05g00220D protein</fullName>
    </submittedName>
</protein>
<accession>A0A078FS92</accession>
<dbReference type="PaxDb" id="3708-A0A078FS92"/>
<proteinExistence type="predicted"/>
<feature type="region of interest" description="Disordered" evidence="1">
    <location>
        <begin position="394"/>
        <end position="435"/>
    </location>
</feature>
<evidence type="ECO:0000313" key="3">
    <source>
        <dbReference type="EMBL" id="CDY15143.1"/>
    </source>
</evidence>
<evidence type="ECO:0000256" key="1">
    <source>
        <dbReference type="SAM" id="MobiDB-lite"/>
    </source>
</evidence>
<dbReference type="OMA" id="QWRSTIC"/>
<keyword evidence="4" id="KW-1185">Reference proteome</keyword>
<dbReference type="Pfam" id="PF02721">
    <property type="entry name" value="DUF223"/>
    <property type="match status" value="1"/>
</dbReference>
<dbReference type="GO" id="GO:0005662">
    <property type="term" value="C:DNA replication factor A complex"/>
    <property type="evidence" value="ECO:0000318"/>
    <property type="project" value="GO_Central"/>
</dbReference>
<dbReference type="PANTHER" id="PTHR47165:SF4">
    <property type="entry name" value="OS03G0429900 PROTEIN"/>
    <property type="match status" value="1"/>
</dbReference>
<reference evidence="3 4" key="1">
    <citation type="journal article" date="2014" name="Science">
        <title>Plant genetics. Early allopolyploid evolution in the post-Neolithic Brassica napus oilseed genome.</title>
        <authorList>
            <person name="Chalhoub B."/>
            <person name="Denoeud F."/>
            <person name="Liu S."/>
            <person name="Parkin I.A."/>
            <person name="Tang H."/>
            <person name="Wang X."/>
            <person name="Chiquet J."/>
            <person name="Belcram H."/>
            <person name="Tong C."/>
            <person name="Samans B."/>
            <person name="Correa M."/>
            <person name="Da Silva C."/>
            <person name="Just J."/>
            <person name="Falentin C."/>
            <person name="Koh C.S."/>
            <person name="Le Clainche I."/>
            <person name="Bernard M."/>
            <person name="Bento P."/>
            <person name="Noel B."/>
            <person name="Labadie K."/>
            <person name="Alberti A."/>
            <person name="Charles M."/>
            <person name="Arnaud D."/>
            <person name="Guo H."/>
            <person name="Daviaud C."/>
            <person name="Alamery S."/>
            <person name="Jabbari K."/>
            <person name="Zhao M."/>
            <person name="Edger P.P."/>
            <person name="Chelaifa H."/>
            <person name="Tack D."/>
            <person name="Lassalle G."/>
            <person name="Mestiri I."/>
            <person name="Schnel N."/>
            <person name="Le Paslier M.C."/>
            <person name="Fan G."/>
            <person name="Renault V."/>
            <person name="Bayer P.E."/>
            <person name="Golicz A.A."/>
            <person name="Manoli S."/>
            <person name="Lee T.H."/>
            <person name="Thi V.H."/>
            <person name="Chalabi S."/>
            <person name="Hu Q."/>
            <person name="Fan C."/>
            <person name="Tollenaere R."/>
            <person name="Lu Y."/>
            <person name="Battail C."/>
            <person name="Shen J."/>
            <person name="Sidebottom C.H."/>
            <person name="Wang X."/>
            <person name="Canaguier A."/>
            <person name="Chauveau A."/>
            <person name="Berard A."/>
            <person name="Deniot G."/>
            <person name="Guan M."/>
            <person name="Liu Z."/>
            <person name="Sun F."/>
            <person name="Lim Y.P."/>
            <person name="Lyons E."/>
            <person name="Town C.D."/>
            <person name="Bancroft I."/>
            <person name="Wang X."/>
            <person name="Meng J."/>
            <person name="Ma J."/>
            <person name="Pires J.C."/>
            <person name="King G.J."/>
            <person name="Brunel D."/>
            <person name="Delourme R."/>
            <person name="Renard M."/>
            <person name="Aury J.M."/>
            <person name="Adams K.L."/>
            <person name="Batley J."/>
            <person name="Snowdon R.J."/>
            <person name="Tost J."/>
            <person name="Edwards D."/>
            <person name="Zhou Y."/>
            <person name="Hua W."/>
            <person name="Sharpe A.G."/>
            <person name="Paterson A.H."/>
            <person name="Guan C."/>
            <person name="Wincker P."/>
        </authorList>
    </citation>
    <scope>NUCLEOTIDE SEQUENCE [LARGE SCALE GENOMIC DNA]</scope>
    <source>
        <strain evidence="4">cv. Darmor-bzh</strain>
    </source>
</reference>
<dbReference type="AlphaFoldDB" id="A0A078FS92"/>
<dbReference type="GO" id="GO:0006289">
    <property type="term" value="P:nucleotide-excision repair"/>
    <property type="evidence" value="ECO:0000318"/>
    <property type="project" value="GO_Central"/>
</dbReference>
<dbReference type="Proteomes" id="UP000028999">
    <property type="component" value="Unassembled WGS sequence"/>
</dbReference>
<dbReference type="GO" id="GO:0000724">
    <property type="term" value="P:double-strand break repair via homologous recombination"/>
    <property type="evidence" value="ECO:0000318"/>
    <property type="project" value="GO_Central"/>
</dbReference>
<evidence type="ECO:0000313" key="4">
    <source>
        <dbReference type="Proteomes" id="UP000028999"/>
    </source>
</evidence>
<feature type="compositionally biased region" description="Polar residues" evidence="1">
    <location>
        <begin position="400"/>
        <end position="411"/>
    </location>
</feature>
<dbReference type="GO" id="GO:0051321">
    <property type="term" value="P:meiotic cell cycle"/>
    <property type="evidence" value="ECO:0000318"/>
    <property type="project" value="GO_Central"/>
</dbReference>
<dbReference type="CDD" id="cd04480">
    <property type="entry name" value="RPA1_DBD_A_like"/>
    <property type="match status" value="1"/>
</dbReference>
<gene>
    <name evidence="3" type="primary">BnaC05g00220D</name>
    <name evidence="3" type="ORF">GSBRNA2T00085314001</name>
</gene>
<dbReference type="PANTHER" id="PTHR47165">
    <property type="entry name" value="OS03G0429900 PROTEIN"/>
    <property type="match status" value="1"/>
</dbReference>
<dbReference type="GO" id="GO:0003684">
    <property type="term" value="F:damaged DNA binding"/>
    <property type="evidence" value="ECO:0000318"/>
    <property type="project" value="GO_Central"/>
</dbReference>
<dbReference type="GO" id="GO:0043047">
    <property type="term" value="F:single-stranded telomeric DNA binding"/>
    <property type="evidence" value="ECO:0000318"/>
    <property type="project" value="GO_Central"/>
</dbReference>
<dbReference type="InterPro" id="IPR012340">
    <property type="entry name" value="NA-bd_OB-fold"/>
</dbReference>
<sequence length="435" mass="47801">MASSDVVLGHSTFDALRLGRSAQMIVGRLLRFWDSKNIKKQGEFMGITLLFLDEKNSVIHGFIPAGRAPFYRPSLRAGSVVRVSRFEVARCTNMYKITDHPFVIRFIPQTTIAEVIENAPVINVEKFMLRSFDPLQALANTNLELPDVVGQIQRVVVYLSLWDDAASMFRGLIGSGDRTQTVMVVTTVNPKLFGGNLYLNSTPATKFYFDNTLEAISEFTARLDGPVQEAFTCIDTKEGIRKKEVLSIGELNKFISNSNEQTQEAEFICKARVVDVLQQNGWSFVSCTGCSRKLDKDGSSLRCNRCVNPNITGEMLKLTKQDAAALTLNEINGGGGVELPQCLKDLGGQDFVFQIRVTPFNFTPNHRTFTVSAIVDTIVPETFKTNAAELVQVEGGEASATGSNMTGSNMTGGEEKEPNPSNAGGKGGVRKRTRE</sequence>
<dbReference type="EMBL" id="LK032052">
    <property type="protein sequence ID" value="CDY15143.1"/>
    <property type="molecule type" value="Genomic_DNA"/>
</dbReference>
<organism evidence="3 4">
    <name type="scientific">Brassica napus</name>
    <name type="common">Rape</name>
    <dbReference type="NCBI Taxonomy" id="3708"/>
    <lineage>
        <taxon>Eukaryota</taxon>
        <taxon>Viridiplantae</taxon>
        <taxon>Streptophyta</taxon>
        <taxon>Embryophyta</taxon>
        <taxon>Tracheophyta</taxon>
        <taxon>Spermatophyta</taxon>
        <taxon>Magnoliopsida</taxon>
        <taxon>eudicotyledons</taxon>
        <taxon>Gunneridae</taxon>
        <taxon>Pentapetalae</taxon>
        <taxon>rosids</taxon>
        <taxon>malvids</taxon>
        <taxon>Brassicales</taxon>
        <taxon>Brassicaceae</taxon>
        <taxon>Brassiceae</taxon>
        <taxon>Brassica</taxon>
    </lineage>
</organism>
<dbReference type="InterPro" id="IPR003871">
    <property type="entry name" value="RFA1B/D_OB_1st"/>
</dbReference>